<dbReference type="EMBL" id="JACWMS010000004">
    <property type="protein sequence ID" value="MBD1321959.1"/>
    <property type="molecule type" value="Genomic_DNA"/>
</dbReference>
<comment type="caution">
    <text evidence="2">The sequence shown here is derived from an EMBL/GenBank/DDBJ whole genome shotgun (WGS) entry which is preliminary data.</text>
</comment>
<feature type="compositionally biased region" description="Acidic residues" evidence="1">
    <location>
        <begin position="11"/>
        <end position="33"/>
    </location>
</feature>
<proteinExistence type="predicted"/>
<gene>
    <name evidence="2" type="ORF">IDF66_20475</name>
</gene>
<evidence type="ECO:0000256" key="1">
    <source>
        <dbReference type="SAM" id="MobiDB-lite"/>
    </source>
</evidence>
<keyword evidence="3" id="KW-1185">Reference proteome</keyword>
<accession>A0ABR7WJJ6</accession>
<reference evidence="2 3" key="1">
    <citation type="submission" date="2020-09" db="EMBL/GenBank/DDBJ databases">
        <title>Novel species in genus Gordonia.</title>
        <authorList>
            <person name="Zhang G."/>
        </authorList>
    </citation>
    <scope>NUCLEOTIDE SEQUENCE [LARGE SCALE GENOMIC DNA]</scope>
    <source>
        <strain evidence="2 3">ON-33</strain>
    </source>
</reference>
<sequence length="58" mass="6371">MTVDDAIPSADDGDLIEQSIEVEPDGAEDDSDEYPVTSRDTVEDEADAFAPVSREQRR</sequence>
<organism evidence="2 3">
    <name type="scientific">Gordonia hankookensis</name>
    <dbReference type="NCBI Taxonomy" id="589403"/>
    <lineage>
        <taxon>Bacteria</taxon>
        <taxon>Bacillati</taxon>
        <taxon>Actinomycetota</taxon>
        <taxon>Actinomycetes</taxon>
        <taxon>Mycobacteriales</taxon>
        <taxon>Gordoniaceae</taxon>
        <taxon>Gordonia</taxon>
    </lineage>
</organism>
<dbReference type="RefSeq" id="WP_164307887.1">
    <property type="nucleotide sequence ID" value="NZ_BAABAD010000004.1"/>
</dbReference>
<protein>
    <submittedName>
        <fullName evidence="2">Uncharacterized protein</fullName>
    </submittedName>
</protein>
<evidence type="ECO:0000313" key="2">
    <source>
        <dbReference type="EMBL" id="MBD1321959.1"/>
    </source>
</evidence>
<dbReference type="Proteomes" id="UP000602395">
    <property type="component" value="Unassembled WGS sequence"/>
</dbReference>
<name>A0ABR7WJJ6_9ACTN</name>
<evidence type="ECO:0000313" key="3">
    <source>
        <dbReference type="Proteomes" id="UP000602395"/>
    </source>
</evidence>
<feature type="region of interest" description="Disordered" evidence="1">
    <location>
        <begin position="1"/>
        <end position="58"/>
    </location>
</feature>